<evidence type="ECO:0000256" key="1">
    <source>
        <dbReference type="ARBA" id="ARBA00022714"/>
    </source>
</evidence>
<accession>A0A4P2VE60</accession>
<evidence type="ECO:0000259" key="5">
    <source>
        <dbReference type="PROSITE" id="PS51296"/>
    </source>
</evidence>
<dbReference type="SUPFAM" id="SSF50022">
    <property type="entry name" value="ISP domain"/>
    <property type="match status" value="1"/>
</dbReference>
<dbReference type="InterPro" id="IPR036922">
    <property type="entry name" value="Rieske_2Fe-2S_sf"/>
</dbReference>
<dbReference type="Gene3D" id="2.102.10.10">
    <property type="entry name" value="Rieske [2Fe-2S] iron-sulphur domain"/>
    <property type="match status" value="1"/>
</dbReference>
<dbReference type="EMBL" id="AP018732">
    <property type="protein sequence ID" value="BBE42401.1"/>
    <property type="molecule type" value="Genomic_DNA"/>
</dbReference>
<evidence type="ECO:0000256" key="2">
    <source>
        <dbReference type="ARBA" id="ARBA00022723"/>
    </source>
</evidence>
<keyword evidence="3" id="KW-0408">Iron</keyword>
<evidence type="ECO:0000313" key="7">
    <source>
        <dbReference type="Proteomes" id="UP000509448"/>
    </source>
</evidence>
<evidence type="ECO:0000256" key="3">
    <source>
        <dbReference type="ARBA" id="ARBA00023004"/>
    </source>
</evidence>
<evidence type="ECO:0000256" key="4">
    <source>
        <dbReference type="ARBA" id="ARBA00023014"/>
    </source>
</evidence>
<protein>
    <submittedName>
        <fullName evidence="6">Ferredoxin</fullName>
    </submittedName>
</protein>
<reference evidence="6 7" key="1">
    <citation type="journal article" date="2019" name="ISME J.">
        <title>Isolation and characterization of a thermophilic sulfur- and iron-reducing thaumarchaeote from a terrestrial acidic hot spring.</title>
        <authorList>
            <person name="Kato S."/>
            <person name="Itoh T."/>
            <person name="Yuki M."/>
            <person name="Nagamori M."/>
            <person name="Ohnishi M."/>
            <person name="Uematsu K."/>
            <person name="Suzuki K."/>
            <person name="Takashina T."/>
            <person name="Ohkuma M."/>
        </authorList>
    </citation>
    <scope>NUCLEOTIDE SEQUENCE [LARGE SCALE GENOMIC DNA]</scope>
    <source>
        <strain evidence="6 7">NAS-02</strain>
    </source>
</reference>
<dbReference type="GO" id="GO:0051537">
    <property type="term" value="F:2 iron, 2 sulfur cluster binding"/>
    <property type="evidence" value="ECO:0007669"/>
    <property type="project" value="UniProtKB-KW"/>
</dbReference>
<dbReference type="AlphaFoldDB" id="A0A4P2VE60"/>
<dbReference type="PROSITE" id="PS51296">
    <property type="entry name" value="RIESKE"/>
    <property type="match status" value="1"/>
</dbReference>
<keyword evidence="4" id="KW-0411">Iron-sulfur</keyword>
<dbReference type="KEGG" id="ccai:NAS2_1012"/>
<gene>
    <name evidence="6" type="ORF">NAS2_1012</name>
</gene>
<keyword evidence="1" id="KW-0001">2Fe-2S</keyword>
<name>A0A4P2VE60_9ARCH</name>
<sequence>MWLNGRPVLVVRDGDKFYGMDAVCAHMGCAILSEVHGTTAVCPAHGAKYDVKTGQMIEPPQVKPDVPCEQEEIRVPLRTYKVSVGSDGLLDVE</sequence>
<feature type="domain" description="Rieske" evidence="5">
    <location>
        <begin position="1"/>
        <end position="77"/>
    </location>
</feature>
<organism evidence="6 7">
    <name type="scientific">Conexivisphaera calida</name>
    <dbReference type="NCBI Taxonomy" id="1874277"/>
    <lineage>
        <taxon>Archaea</taxon>
        <taxon>Nitrososphaerota</taxon>
        <taxon>Conexivisphaeria</taxon>
        <taxon>Conexivisphaerales</taxon>
        <taxon>Conexivisphaeraceae</taxon>
        <taxon>Conexivisphaera</taxon>
    </lineage>
</organism>
<evidence type="ECO:0000313" key="6">
    <source>
        <dbReference type="EMBL" id="BBE42401.1"/>
    </source>
</evidence>
<keyword evidence="2" id="KW-0479">Metal-binding</keyword>
<proteinExistence type="predicted"/>
<dbReference type="Pfam" id="PF00355">
    <property type="entry name" value="Rieske"/>
    <property type="match status" value="1"/>
</dbReference>
<dbReference type="CDD" id="cd03467">
    <property type="entry name" value="Rieske"/>
    <property type="match status" value="1"/>
</dbReference>
<dbReference type="GO" id="GO:0046872">
    <property type="term" value="F:metal ion binding"/>
    <property type="evidence" value="ECO:0007669"/>
    <property type="project" value="UniProtKB-KW"/>
</dbReference>
<dbReference type="InterPro" id="IPR017941">
    <property type="entry name" value="Rieske_2Fe-2S"/>
</dbReference>
<dbReference type="Proteomes" id="UP000509448">
    <property type="component" value="Chromosome"/>
</dbReference>
<keyword evidence="7" id="KW-1185">Reference proteome</keyword>